<keyword evidence="4" id="KW-0804">Transcription</keyword>
<dbReference type="GO" id="GO:0000976">
    <property type="term" value="F:transcription cis-regulatory region binding"/>
    <property type="evidence" value="ECO:0007669"/>
    <property type="project" value="TreeGrafter"/>
</dbReference>
<dbReference type="Gene3D" id="3.40.190.290">
    <property type="match status" value="1"/>
</dbReference>
<evidence type="ECO:0000256" key="1">
    <source>
        <dbReference type="ARBA" id="ARBA00009437"/>
    </source>
</evidence>
<dbReference type="EMBL" id="VIWP01000001">
    <property type="protein sequence ID" value="TWF59005.1"/>
    <property type="molecule type" value="Genomic_DNA"/>
</dbReference>
<comment type="caution">
    <text evidence="6">The sequence shown here is derived from an EMBL/GenBank/DDBJ whole genome shotgun (WGS) entry which is preliminary data.</text>
</comment>
<dbReference type="RefSeq" id="WP_145632802.1">
    <property type="nucleotide sequence ID" value="NZ_VIWP01000001.1"/>
</dbReference>
<dbReference type="Proteomes" id="UP000320653">
    <property type="component" value="Unassembled WGS sequence"/>
</dbReference>
<feature type="domain" description="HTH lysR-type" evidence="5">
    <location>
        <begin position="102"/>
        <end position="158"/>
    </location>
</feature>
<gene>
    <name evidence="6" type="ORF">FHW37_101809</name>
</gene>
<accession>A0A561R8P4</accession>
<feature type="domain" description="HTH lysR-type" evidence="5">
    <location>
        <begin position="12"/>
        <end position="69"/>
    </location>
</feature>
<dbReference type="Pfam" id="PF03466">
    <property type="entry name" value="LysR_substrate"/>
    <property type="match status" value="1"/>
</dbReference>
<dbReference type="InterPro" id="IPR036390">
    <property type="entry name" value="WH_DNA-bd_sf"/>
</dbReference>
<dbReference type="PANTHER" id="PTHR30126">
    <property type="entry name" value="HTH-TYPE TRANSCRIPTIONAL REGULATOR"/>
    <property type="match status" value="1"/>
</dbReference>
<dbReference type="SUPFAM" id="SSF53850">
    <property type="entry name" value="Periplasmic binding protein-like II"/>
    <property type="match status" value="1"/>
</dbReference>
<evidence type="ECO:0000256" key="2">
    <source>
        <dbReference type="ARBA" id="ARBA00023015"/>
    </source>
</evidence>
<protein>
    <submittedName>
        <fullName evidence="6">DNA-binding transcriptional LysR family regulator</fullName>
    </submittedName>
</protein>
<dbReference type="Pfam" id="PF00126">
    <property type="entry name" value="HTH_1"/>
    <property type="match status" value="2"/>
</dbReference>
<dbReference type="OrthoDB" id="7840053at2"/>
<evidence type="ECO:0000313" key="6">
    <source>
        <dbReference type="EMBL" id="TWF59005.1"/>
    </source>
</evidence>
<proteinExistence type="inferred from homology"/>
<sequence length="402" mass="44043">MTLIQTASNVQHNLRHLRLFLAVVDTNSVTQASALSHLSQPAVTQALAKIERSLRTTVFTRTPRGLFANAEGKALARRVRRAFDFLDPALAELSPRLKMVATTSQLEALVAVSEAGNFTLAARQLGLAQPTVHRAITQLEDEAGKPLFERTSYGIIASRAALALAQAARLAFTELVQAETDLAEARSEEKGRIVIGAMPLARSFLLPRAIAEFRKTRPKIAIRIVEGPYSDLLSGLRRGEIDFLIGALREPAPIGDVEQRFLFNDTLVVVSGSGHPLAQRQSVTINELAAYPWVVAQHGTPIRQHFDALFDDRPHQPASIVESSSLILMRELLSCTDHLGCISVRQAQAEIARGLLKALPLDLCHTARPIGLTLRVNWAPTSAQEHFISLLDDRSLPEESDH</sequence>
<dbReference type="PANTHER" id="PTHR30126:SF98">
    <property type="entry name" value="HTH-TYPE TRANSCRIPTIONAL ACTIVATOR BAUR"/>
    <property type="match status" value="1"/>
</dbReference>
<evidence type="ECO:0000313" key="7">
    <source>
        <dbReference type="Proteomes" id="UP000320653"/>
    </source>
</evidence>
<keyword evidence="3 6" id="KW-0238">DNA-binding</keyword>
<organism evidence="6 7">
    <name type="scientific">Neorhizobium alkalisoli</name>
    <dbReference type="NCBI Taxonomy" id="528178"/>
    <lineage>
        <taxon>Bacteria</taxon>
        <taxon>Pseudomonadati</taxon>
        <taxon>Pseudomonadota</taxon>
        <taxon>Alphaproteobacteria</taxon>
        <taxon>Hyphomicrobiales</taxon>
        <taxon>Rhizobiaceae</taxon>
        <taxon>Rhizobium/Agrobacterium group</taxon>
        <taxon>Neorhizobium</taxon>
    </lineage>
</organism>
<reference evidence="6 7" key="1">
    <citation type="submission" date="2019-06" db="EMBL/GenBank/DDBJ databases">
        <title>Sorghum-associated microbial communities from plants grown in Nebraska, USA.</title>
        <authorList>
            <person name="Schachtman D."/>
        </authorList>
    </citation>
    <scope>NUCLEOTIDE SEQUENCE [LARGE SCALE GENOMIC DNA]</scope>
    <source>
        <strain evidence="6 7">1225</strain>
    </source>
</reference>
<name>A0A561R8P4_9HYPH</name>
<dbReference type="SUPFAM" id="SSF46785">
    <property type="entry name" value="Winged helix' DNA-binding domain"/>
    <property type="match status" value="2"/>
</dbReference>
<dbReference type="AlphaFoldDB" id="A0A561R8P4"/>
<dbReference type="GO" id="GO:0003700">
    <property type="term" value="F:DNA-binding transcription factor activity"/>
    <property type="evidence" value="ECO:0007669"/>
    <property type="project" value="InterPro"/>
</dbReference>
<evidence type="ECO:0000259" key="5">
    <source>
        <dbReference type="PROSITE" id="PS50931"/>
    </source>
</evidence>
<comment type="similarity">
    <text evidence="1">Belongs to the LysR transcriptional regulatory family.</text>
</comment>
<evidence type="ECO:0000256" key="4">
    <source>
        <dbReference type="ARBA" id="ARBA00023163"/>
    </source>
</evidence>
<dbReference type="InterPro" id="IPR036388">
    <property type="entry name" value="WH-like_DNA-bd_sf"/>
</dbReference>
<keyword evidence="2" id="KW-0805">Transcription regulation</keyword>
<dbReference type="Gene3D" id="1.10.10.10">
    <property type="entry name" value="Winged helix-like DNA-binding domain superfamily/Winged helix DNA-binding domain"/>
    <property type="match status" value="2"/>
</dbReference>
<dbReference type="PROSITE" id="PS50931">
    <property type="entry name" value="HTH_LYSR"/>
    <property type="match status" value="2"/>
</dbReference>
<dbReference type="InterPro" id="IPR005119">
    <property type="entry name" value="LysR_subst-bd"/>
</dbReference>
<dbReference type="PRINTS" id="PR00039">
    <property type="entry name" value="HTHLYSR"/>
</dbReference>
<keyword evidence="7" id="KW-1185">Reference proteome</keyword>
<evidence type="ECO:0000256" key="3">
    <source>
        <dbReference type="ARBA" id="ARBA00023125"/>
    </source>
</evidence>
<dbReference type="InterPro" id="IPR000847">
    <property type="entry name" value="LysR_HTH_N"/>
</dbReference>